<feature type="region of interest" description="Disordered" evidence="1">
    <location>
        <begin position="197"/>
        <end position="235"/>
    </location>
</feature>
<gene>
    <name evidence="2" type="ORF">NAEGRDRAFT_64025</name>
</gene>
<dbReference type="PANTHER" id="PTHR14898">
    <property type="entry name" value="ENHANCER OF POLYCOMB"/>
    <property type="match status" value="1"/>
</dbReference>
<feature type="compositionally biased region" description="Polar residues" evidence="1">
    <location>
        <begin position="159"/>
        <end position="169"/>
    </location>
</feature>
<dbReference type="KEGG" id="ngr:NAEGRDRAFT_64025"/>
<dbReference type="AlphaFoldDB" id="D2V561"/>
<feature type="compositionally biased region" description="Polar residues" evidence="1">
    <location>
        <begin position="422"/>
        <end position="435"/>
    </location>
</feature>
<feature type="compositionally biased region" description="Polar residues" evidence="1">
    <location>
        <begin position="818"/>
        <end position="836"/>
    </location>
</feature>
<dbReference type="GO" id="GO:0006357">
    <property type="term" value="P:regulation of transcription by RNA polymerase II"/>
    <property type="evidence" value="ECO:0007669"/>
    <property type="project" value="InterPro"/>
</dbReference>
<protein>
    <submittedName>
        <fullName evidence="2">Predicted protein</fullName>
    </submittedName>
</protein>
<organism evidence="3">
    <name type="scientific">Naegleria gruberi</name>
    <name type="common">Amoeba</name>
    <dbReference type="NCBI Taxonomy" id="5762"/>
    <lineage>
        <taxon>Eukaryota</taxon>
        <taxon>Discoba</taxon>
        <taxon>Heterolobosea</taxon>
        <taxon>Tetramitia</taxon>
        <taxon>Eutetramitia</taxon>
        <taxon>Vahlkampfiidae</taxon>
        <taxon>Naegleria</taxon>
    </lineage>
</organism>
<feature type="compositionally biased region" description="Basic and acidic residues" evidence="1">
    <location>
        <begin position="128"/>
        <end position="140"/>
    </location>
</feature>
<keyword evidence="3" id="KW-1185">Reference proteome</keyword>
<dbReference type="GO" id="GO:0035267">
    <property type="term" value="C:NuA4 histone acetyltransferase complex"/>
    <property type="evidence" value="ECO:0007669"/>
    <property type="project" value="InterPro"/>
</dbReference>
<evidence type="ECO:0000313" key="3">
    <source>
        <dbReference type="Proteomes" id="UP000006671"/>
    </source>
</evidence>
<dbReference type="InterPro" id="IPR024943">
    <property type="entry name" value="Enhancer_polycomb"/>
</dbReference>
<dbReference type="STRING" id="5762.D2V561"/>
<proteinExistence type="predicted"/>
<reference evidence="2 3" key="1">
    <citation type="journal article" date="2010" name="Cell">
        <title>The genome of Naegleria gruberi illuminates early eukaryotic versatility.</title>
        <authorList>
            <person name="Fritz-Laylin L.K."/>
            <person name="Prochnik S.E."/>
            <person name="Ginger M.L."/>
            <person name="Dacks J.B."/>
            <person name="Carpenter M.L."/>
            <person name="Field M.C."/>
            <person name="Kuo A."/>
            <person name="Paredez A."/>
            <person name="Chapman J."/>
            <person name="Pham J."/>
            <person name="Shu S."/>
            <person name="Neupane R."/>
            <person name="Cipriano M."/>
            <person name="Mancuso J."/>
            <person name="Tu H."/>
            <person name="Salamov A."/>
            <person name="Lindquist E."/>
            <person name="Shapiro H."/>
            <person name="Lucas S."/>
            <person name="Grigoriev I.V."/>
            <person name="Cande W.Z."/>
            <person name="Fulton C."/>
            <person name="Rokhsar D.S."/>
            <person name="Dawson S.C."/>
        </authorList>
    </citation>
    <scope>NUCLEOTIDE SEQUENCE [LARGE SCALE GENOMIC DNA]</scope>
    <source>
        <strain evidence="2 3">NEG-M</strain>
    </source>
</reference>
<dbReference type="Proteomes" id="UP000006671">
    <property type="component" value="Unassembled WGS sequence"/>
</dbReference>
<feature type="compositionally biased region" description="Low complexity" evidence="1">
    <location>
        <begin position="436"/>
        <end position="454"/>
    </location>
</feature>
<dbReference type="InParanoid" id="D2V561"/>
<dbReference type="OMA" id="YEIYLFW"/>
<dbReference type="EMBL" id="GG738852">
    <property type="protein sequence ID" value="EFC48053.1"/>
    <property type="molecule type" value="Genomic_DNA"/>
</dbReference>
<feature type="region of interest" description="Disordered" evidence="1">
    <location>
        <begin position="126"/>
        <end position="175"/>
    </location>
</feature>
<dbReference type="VEuPathDB" id="AmoebaDB:NAEGRDRAFT_64025"/>
<dbReference type="RefSeq" id="XP_002680797.1">
    <property type="nucleotide sequence ID" value="XM_002680751.1"/>
</dbReference>
<accession>D2V561</accession>
<feature type="compositionally biased region" description="Gly residues" evidence="1">
    <location>
        <begin position="144"/>
        <end position="157"/>
    </location>
</feature>
<evidence type="ECO:0000256" key="1">
    <source>
        <dbReference type="SAM" id="MobiDB-lite"/>
    </source>
</evidence>
<feature type="region of interest" description="Disordered" evidence="1">
    <location>
        <begin position="422"/>
        <end position="454"/>
    </location>
</feature>
<dbReference type="OrthoDB" id="10380545at2759"/>
<feature type="region of interest" description="Disordered" evidence="1">
    <location>
        <begin position="814"/>
        <end position="842"/>
    </location>
</feature>
<feature type="compositionally biased region" description="Polar residues" evidence="1">
    <location>
        <begin position="200"/>
        <end position="214"/>
    </location>
</feature>
<sequence length="842" mass="97056">MRNIRQRKIDPNKPMPVVIFYSLLNTYCNASSKSSTTSTAQESASSTCLSTTPTSELLETMMTKLKKTNGYKNIENHYRNISQRLSMSDLDEMKLIMKESGLDEETLKSIRHAQEIADDQANNYTYDHTLDSDAHEDGHHSSGSRGGLGNSRRGGSGAIKQSSHQQSEPQHGATESVIFTPFVNIIDIDNMELSDFENGITPSSSNSSVRSQFLDTKEKKRRRNAEQRTSRKKVKYQPPPQYIHFHEKTTQVVEPEKIIYDMEDDDFEWLSNFQTKYLEEYEMCICNNSNLDLLLQRWKVTQKDNLPTPSQVLHLFDEDFIEESIDRFEKTTSFSNELCSFKSAINKFPSLGRLFFDIEIFTQETKNETKGSSKKSSAEKLSRNNRFLHSSIPIITTTHRVDDSDRYKFNLFNQSITCNSLIPPSNSQNPSQLEKSTNSLGNSKSPSSSTNGYNNLTTSLFPSQPQCTNNIINNRENNSEKVLPTQFLYEIYLFWRSKRLSRRVTNTDKQLYPYCGKPLLVDFEKEPDINDQSPHAAFRLRELPKKQTEEIQNDEASLYKLRKLKKELSMLKDIMTKVNERESKKLDYVKLTRDILLFEQNKIPEAPIPDPSSATNEDTSIIITQQTENEQQQQATETIVEKPYYEPISEEAWSEQFSQDESGFTTMNLLHFMEILKKNNRPFFPFLLQYVKKTRSFEGDEVIPEQFNTMLPKYVPGSEYNVSLSARKNSVLFDTESLNQDELTRNEMRMDYTIDNLLNDEIETQKKLFEAAENNNGTCSTEMLLSMLDEDEKEAPPKQEPIGPIVEVQLSEFEEKSSNPNENITSIQFPKTNENSFVYGEE</sequence>
<dbReference type="GeneID" id="8849669"/>
<name>D2V561_NAEGR</name>
<evidence type="ECO:0000313" key="2">
    <source>
        <dbReference type="EMBL" id="EFC48053.1"/>
    </source>
</evidence>
<feature type="region of interest" description="Disordered" evidence="1">
    <location>
        <begin position="32"/>
        <end position="51"/>
    </location>
</feature>